<comment type="caution">
    <text evidence="7">The sequence shown here is derived from an EMBL/GenBank/DDBJ whole genome shotgun (WGS) entry which is preliminary data.</text>
</comment>
<keyword evidence="4 6" id="KW-1133">Transmembrane helix</keyword>
<dbReference type="CDD" id="cd06581">
    <property type="entry name" value="TM_PBP1_LivM_like"/>
    <property type="match status" value="1"/>
</dbReference>
<dbReference type="Pfam" id="PF02653">
    <property type="entry name" value="BPD_transp_2"/>
    <property type="match status" value="1"/>
</dbReference>
<feature type="transmembrane region" description="Helical" evidence="6">
    <location>
        <begin position="287"/>
        <end position="311"/>
    </location>
</feature>
<reference evidence="8" key="1">
    <citation type="submission" date="2020-09" db="EMBL/GenBank/DDBJ databases">
        <title>The genome sequence of strain Labrenzia suaedae 4C16A.</title>
        <authorList>
            <person name="Liu Y."/>
        </authorList>
    </citation>
    <scope>NUCLEOTIDE SEQUENCE [LARGE SCALE GENOMIC DNA]</scope>
    <source>
        <strain evidence="8">4C16A</strain>
    </source>
</reference>
<feature type="transmembrane region" description="Helical" evidence="6">
    <location>
        <begin position="96"/>
        <end position="118"/>
    </location>
</feature>
<keyword evidence="2" id="KW-1003">Cell membrane</keyword>
<feature type="transmembrane region" description="Helical" evidence="6">
    <location>
        <begin position="213"/>
        <end position="234"/>
    </location>
</feature>
<evidence type="ECO:0000256" key="1">
    <source>
        <dbReference type="ARBA" id="ARBA00004651"/>
    </source>
</evidence>
<dbReference type="InterPro" id="IPR043428">
    <property type="entry name" value="LivM-like"/>
</dbReference>
<sequence length="330" mass="35339">MMQENSLGRSMAHPLTGSVAPALIVAVFAAAFMTPGLLGNYEVEIAYRLMLYICLAEAWNLLAGYGGLVSLGSAAFVGVGAYAFTSALNAFGVPPIVGLLLAGLAGGVFAVLVSPAVFRMRGLYFTVGTLALGEALRLFMVNVPWFGGSRGLFLDADFPSREALFWWALGLLALSQFLITVYTRTRLSIILRSVRDDEDAAAQLGVRIYRVKLVAFVVASMLMGMGGGLQAYKLGAVEPYGMFGLPWSIDILSMVVIGGLGLRYGALVGAFFVITLAELLADYPEAHIVVTGLVLALVVRFAPRGVCGLVIDNWKRRRSETRGSEREVQP</sequence>
<name>A0ABR9CSZ1_9HYPH</name>
<keyword evidence="8" id="KW-1185">Reference proteome</keyword>
<evidence type="ECO:0000256" key="3">
    <source>
        <dbReference type="ARBA" id="ARBA00022692"/>
    </source>
</evidence>
<evidence type="ECO:0000256" key="5">
    <source>
        <dbReference type="ARBA" id="ARBA00023136"/>
    </source>
</evidence>
<evidence type="ECO:0000256" key="2">
    <source>
        <dbReference type="ARBA" id="ARBA00022475"/>
    </source>
</evidence>
<feature type="transmembrane region" description="Helical" evidence="6">
    <location>
        <begin position="264"/>
        <end position="281"/>
    </location>
</feature>
<reference evidence="7 8" key="2">
    <citation type="journal article" date="2021" name="Int. J. Syst. Evol. Microbiol.">
        <title>Roseibium litorale sp. nov., isolated from a tidal flat sediment and proposal for the reclassification of Labrenzia polysiphoniae as Roseibium polysiphoniae comb. nov.</title>
        <authorList>
            <person name="Liu Y."/>
            <person name="Pei T."/>
            <person name="Du J."/>
            <person name="Chao M."/>
            <person name="Deng M.R."/>
            <person name="Zhu H."/>
        </authorList>
    </citation>
    <scope>NUCLEOTIDE SEQUENCE [LARGE SCALE GENOMIC DNA]</scope>
    <source>
        <strain evidence="7 8">4C16A</strain>
    </source>
</reference>
<keyword evidence="5 6" id="KW-0472">Membrane</keyword>
<evidence type="ECO:0000256" key="6">
    <source>
        <dbReference type="SAM" id="Phobius"/>
    </source>
</evidence>
<feature type="transmembrane region" description="Helical" evidence="6">
    <location>
        <begin position="62"/>
        <end position="84"/>
    </location>
</feature>
<feature type="transmembrane region" description="Helical" evidence="6">
    <location>
        <begin position="163"/>
        <end position="182"/>
    </location>
</feature>
<gene>
    <name evidence="7" type="ORF">IG616_17770</name>
</gene>
<feature type="transmembrane region" description="Helical" evidence="6">
    <location>
        <begin position="240"/>
        <end position="257"/>
    </location>
</feature>
<proteinExistence type="predicted"/>
<evidence type="ECO:0000313" key="8">
    <source>
        <dbReference type="Proteomes" id="UP000632063"/>
    </source>
</evidence>
<keyword evidence="3 6" id="KW-0812">Transmembrane</keyword>
<dbReference type="Proteomes" id="UP000632063">
    <property type="component" value="Unassembled WGS sequence"/>
</dbReference>
<protein>
    <submittedName>
        <fullName evidence="7">Branched-chain amino acid ABC transporter permease</fullName>
    </submittedName>
</protein>
<dbReference type="EMBL" id="JACYXI010000012">
    <property type="protein sequence ID" value="MBD8893396.1"/>
    <property type="molecule type" value="Genomic_DNA"/>
</dbReference>
<dbReference type="InterPro" id="IPR001851">
    <property type="entry name" value="ABC_transp_permease"/>
</dbReference>
<organism evidence="7 8">
    <name type="scientific">Roseibium litorale</name>
    <dbReference type="NCBI Taxonomy" id="2803841"/>
    <lineage>
        <taxon>Bacteria</taxon>
        <taxon>Pseudomonadati</taxon>
        <taxon>Pseudomonadota</taxon>
        <taxon>Alphaproteobacteria</taxon>
        <taxon>Hyphomicrobiales</taxon>
        <taxon>Stappiaceae</taxon>
        <taxon>Roseibium</taxon>
    </lineage>
</organism>
<dbReference type="RefSeq" id="WP_192149516.1">
    <property type="nucleotide sequence ID" value="NZ_JACYXI010000012.1"/>
</dbReference>
<dbReference type="PANTHER" id="PTHR30482">
    <property type="entry name" value="HIGH-AFFINITY BRANCHED-CHAIN AMINO ACID TRANSPORT SYSTEM PERMEASE"/>
    <property type="match status" value="1"/>
</dbReference>
<accession>A0ABR9CSZ1</accession>
<evidence type="ECO:0000313" key="7">
    <source>
        <dbReference type="EMBL" id="MBD8893396.1"/>
    </source>
</evidence>
<feature type="transmembrane region" description="Helical" evidence="6">
    <location>
        <begin position="123"/>
        <end position="143"/>
    </location>
</feature>
<feature type="transmembrane region" description="Helical" evidence="6">
    <location>
        <begin position="20"/>
        <end position="41"/>
    </location>
</feature>
<comment type="subcellular location">
    <subcellularLocation>
        <location evidence="1">Cell membrane</location>
        <topology evidence="1">Multi-pass membrane protein</topology>
    </subcellularLocation>
</comment>
<evidence type="ECO:0000256" key="4">
    <source>
        <dbReference type="ARBA" id="ARBA00022989"/>
    </source>
</evidence>
<dbReference type="PANTHER" id="PTHR30482:SF10">
    <property type="entry name" value="HIGH-AFFINITY BRANCHED-CHAIN AMINO ACID TRANSPORT PROTEIN BRAE"/>
    <property type="match status" value="1"/>
</dbReference>